<dbReference type="Gene3D" id="1.25.40.10">
    <property type="entry name" value="Tetratricopeptide repeat domain"/>
    <property type="match status" value="1"/>
</dbReference>
<dbReference type="AlphaFoldDB" id="A0A7V8SV62"/>
<sequence>MLAVLPFANLSGDAREDYFADGLTEEMIAQLGQLQPAKLGVIARTSIVRYKGTKETIAQIGQELGVGYLLEGSVRRGGDRVRVTAQLIHAGEQTHLWAETYERPLTDVLTIQREIAEKITHSLSIQLLPVETSSAATAPVNLESYDKYLLGLHELGQGTGESVNNAIQYLQEGIAKDAKDARLYAALAEAYAASTTYYRSPAEVMPRAKEAALRAVELDPNLASGHVRLGYVRLFFDWDWPAAEREYRRALEINPSLPEAQLGYANYLGTFGRFEEALSRVQQAYLYDPLAVESRNEALWIYYFSGRMPETIEQCRNTIELAPAAPTAYAVLSTAYAQMGQHAETLRAAEDTARISNSPSATATAASALAHIGKRDKAKQLLAKALEQAKEHYICRFIVAAAYTELGENEKAIESMRQAFLQRST</sequence>
<proteinExistence type="predicted"/>
<dbReference type="Gene3D" id="3.40.50.10070">
    <property type="entry name" value="TolB, N-terminal domain"/>
    <property type="match status" value="1"/>
</dbReference>
<dbReference type="Proteomes" id="UP000567293">
    <property type="component" value="Unassembled WGS sequence"/>
</dbReference>
<dbReference type="InterPro" id="IPR011990">
    <property type="entry name" value="TPR-like_helical_dom_sf"/>
</dbReference>
<dbReference type="PANTHER" id="PTHR12558">
    <property type="entry name" value="CELL DIVISION CYCLE 16,23,27"/>
    <property type="match status" value="1"/>
</dbReference>
<organism evidence="1 2">
    <name type="scientific">Candidatus Acidiferrum panamense</name>
    <dbReference type="NCBI Taxonomy" id="2741543"/>
    <lineage>
        <taxon>Bacteria</taxon>
        <taxon>Pseudomonadati</taxon>
        <taxon>Acidobacteriota</taxon>
        <taxon>Terriglobia</taxon>
        <taxon>Candidatus Acidiferrales</taxon>
        <taxon>Candidatus Acidiferrum</taxon>
    </lineage>
</organism>
<reference evidence="1" key="1">
    <citation type="submission" date="2020-06" db="EMBL/GenBank/DDBJ databases">
        <title>Legume-microbial interactions unlock mineral nutrients during tropical forest succession.</title>
        <authorList>
            <person name="Epihov D.Z."/>
        </authorList>
    </citation>
    <scope>NUCLEOTIDE SEQUENCE [LARGE SCALE GENOMIC DNA]</scope>
    <source>
        <strain evidence="1">Pan2503</strain>
    </source>
</reference>
<dbReference type="PANTHER" id="PTHR12558:SF33">
    <property type="entry name" value="BLL7664 PROTEIN"/>
    <property type="match status" value="1"/>
</dbReference>
<comment type="caution">
    <text evidence="1">The sequence shown here is derived from an EMBL/GenBank/DDBJ whole genome shotgun (WGS) entry which is preliminary data.</text>
</comment>
<protein>
    <recommendedName>
        <fullName evidence="3">Tetratricopeptide repeat protein</fullName>
    </recommendedName>
</protein>
<evidence type="ECO:0000313" key="2">
    <source>
        <dbReference type="Proteomes" id="UP000567293"/>
    </source>
</evidence>
<gene>
    <name evidence="1" type="ORF">HRJ53_01140</name>
</gene>
<accession>A0A7V8SV62</accession>
<name>A0A7V8SV62_9BACT</name>
<dbReference type="SUPFAM" id="SSF48452">
    <property type="entry name" value="TPR-like"/>
    <property type="match status" value="1"/>
</dbReference>
<evidence type="ECO:0000313" key="1">
    <source>
        <dbReference type="EMBL" id="MBA0083578.1"/>
    </source>
</evidence>
<evidence type="ECO:0008006" key="3">
    <source>
        <dbReference type="Google" id="ProtNLM"/>
    </source>
</evidence>
<dbReference type="EMBL" id="JACDQQ010000114">
    <property type="protein sequence ID" value="MBA0083578.1"/>
    <property type="molecule type" value="Genomic_DNA"/>
</dbReference>
<keyword evidence="2" id="KW-1185">Reference proteome</keyword>